<evidence type="ECO:0000313" key="2">
    <source>
        <dbReference type="Proteomes" id="UP001151760"/>
    </source>
</evidence>
<protein>
    <submittedName>
        <fullName evidence="1">Uncharacterized protein</fullName>
    </submittedName>
</protein>
<evidence type="ECO:0000313" key="1">
    <source>
        <dbReference type="EMBL" id="GJT41439.1"/>
    </source>
</evidence>
<organism evidence="1 2">
    <name type="scientific">Tanacetum coccineum</name>
    <dbReference type="NCBI Taxonomy" id="301880"/>
    <lineage>
        <taxon>Eukaryota</taxon>
        <taxon>Viridiplantae</taxon>
        <taxon>Streptophyta</taxon>
        <taxon>Embryophyta</taxon>
        <taxon>Tracheophyta</taxon>
        <taxon>Spermatophyta</taxon>
        <taxon>Magnoliopsida</taxon>
        <taxon>eudicotyledons</taxon>
        <taxon>Gunneridae</taxon>
        <taxon>Pentapetalae</taxon>
        <taxon>asterids</taxon>
        <taxon>campanulids</taxon>
        <taxon>Asterales</taxon>
        <taxon>Asteraceae</taxon>
        <taxon>Asteroideae</taxon>
        <taxon>Anthemideae</taxon>
        <taxon>Anthemidinae</taxon>
        <taxon>Tanacetum</taxon>
    </lineage>
</organism>
<reference evidence="1" key="1">
    <citation type="journal article" date="2022" name="Int. J. Mol. Sci.">
        <title>Draft Genome of Tanacetum Coccineum: Genomic Comparison of Closely Related Tanacetum-Family Plants.</title>
        <authorList>
            <person name="Yamashiro T."/>
            <person name="Shiraishi A."/>
            <person name="Nakayama K."/>
            <person name="Satake H."/>
        </authorList>
    </citation>
    <scope>NUCLEOTIDE SEQUENCE</scope>
</reference>
<dbReference type="Proteomes" id="UP001151760">
    <property type="component" value="Unassembled WGS sequence"/>
</dbReference>
<dbReference type="EMBL" id="BQNB010015562">
    <property type="protein sequence ID" value="GJT41439.1"/>
    <property type="molecule type" value="Genomic_DNA"/>
</dbReference>
<name>A0ABQ5DX59_9ASTR</name>
<proteinExistence type="predicted"/>
<accession>A0ABQ5DX59</accession>
<gene>
    <name evidence="1" type="ORF">Tco_0941304</name>
</gene>
<reference evidence="1" key="2">
    <citation type="submission" date="2022-01" db="EMBL/GenBank/DDBJ databases">
        <authorList>
            <person name="Yamashiro T."/>
            <person name="Shiraishi A."/>
            <person name="Satake H."/>
            <person name="Nakayama K."/>
        </authorList>
    </citation>
    <scope>NUCLEOTIDE SEQUENCE</scope>
</reference>
<comment type="caution">
    <text evidence="1">The sequence shown here is derived from an EMBL/GenBank/DDBJ whole genome shotgun (WGS) entry which is preliminary data.</text>
</comment>
<sequence>MNSVTAQQVSLDNALVAPEKRLKIEKCIARIEFSKPQREDTYQVILDALKLSPCYLAFLITVEVPEIYMPQFRSTIKKIRDTDAYQLKLDKNKCRIDTEVFRTWCISGKTTGLDRLRSSRAQILWGMFYQKNVDYVALLREDFMFQADNRDISPTHKEHMPYPRFTKVIISHFISKDKTISMSNKINLHTIRDDSILGTLKFVSKTEDYQKYGALIPDEMINQDIKDSKAYKSYLAFATGQATPKKARKFKKFTSPSKKLSHVLEEKHAKKPKRAKQPAMPRVGVVIKDALGVSVSKKKEPTKVDRGKGIDLLSDVALLKAAQLKQTLKKSKQETHKLYASGSKDGVG</sequence>
<keyword evidence="2" id="KW-1185">Reference proteome</keyword>